<dbReference type="EMBL" id="JAGTXO010000032">
    <property type="protein sequence ID" value="KAG8460561.1"/>
    <property type="molecule type" value="Genomic_DNA"/>
</dbReference>
<name>A0A8J5X871_DIALT</name>
<evidence type="ECO:0000313" key="3">
    <source>
        <dbReference type="EMBL" id="KAG8460561.1"/>
    </source>
</evidence>
<feature type="transmembrane region" description="Helical" evidence="2">
    <location>
        <begin position="61"/>
        <end position="79"/>
    </location>
</feature>
<organism evidence="3 4">
    <name type="scientific">Diacronema lutheri</name>
    <name type="common">Unicellular marine alga</name>
    <name type="synonym">Monochrysis lutheri</name>
    <dbReference type="NCBI Taxonomy" id="2081491"/>
    <lineage>
        <taxon>Eukaryota</taxon>
        <taxon>Haptista</taxon>
        <taxon>Haptophyta</taxon>
        <taxon>Pavlovophyceae</taxon>
        <taxon>Pavlovales</taxon>
        <taxon>Pavlovaceae</taxon>
        <taxon>Diacronema</taxon>
    </lineage>
</organism>
<keyword evidence="2" id="KW-1133">Transmembrane helix</keyword>
<dbReference type="AlphaFoldDB" id="A0A8J5X871"/>
<comment type="caution">
    <text evidence="3">The sequence shown here is derived from an EMBL/GenBank/DDBJ whole genome shotgun (WGS) entry which is preliminary data.</text>
</comment>
<evidence type="ECO:0000256" key="1">
    <source>
        <dbReference type="SAM" id="MobiDB-lite"/>
    </source>
</evidence>
<sequence length="84" mass="9127">MASTAGPSRRRGKEEPRERDGEDAKKGGDGARAPRKAANPNSSPARERMRREVMDGAFEKLLANLAALVLVAGALWVLIKMRVL</sequence>
<feature type="region of interest" description="Disordered" evidence="1">
    <location>
        <begin position="1"/>
        <end position="50"/>
    </location>
</feature>
<reference evidence="3" key="1">
    <citation type="submission" date="2021-05" db="EMBL/GenBank/DDBJ databases">
        <title>The genome of the haptophyte Pavlova lutheri (Diacronema luteri, Pavlovales) - a model for lipid biosynthesis in eukaryotic algae.</title>
        <authorList>
            <person name="Hulatt C.J."/>
            <person name="Posewitz M.C."/>
        </authorList>
    </citation>
    <scope>NUCLEOTIDE SEQUENCE</scope>
    <source>
        <strain evidence="3">NIVA-4/92</strain>
    </source>
</reference>
<keyword evidence="4" id="KW-1185">Reference proteome</keyword>
<gene>
    <name evidence="3" type="ORF">KFE25_013211</name>
</gene>
<protein>
    <submittedName>
        <fullName evidence="3">Uncharacterized protein</fullName>
    </submittedName>
</protein>
<proteinExistence type="predicted"/>
<evidence type="ECO:0000313" key="4">
    <source>
        <dbReference type="Proteomes" id="UP000751190"/>
    </source>
</evidence>
<keyword evidence="2" id="KW-0472">Membrane</keyword>
<feature type="compositionally biased region" description="Basic and acidic residues" evidence="1">
    <location>
        <begin position="12"/>
        <end position="29"/>
    </location>
</feature>
<dbReference type="Proteomes" id="UP000751190">
    <property type="component" value="Unassembled WGS sequence"/>
</dbReference>
<evidence type="ECO:0000256" key="2">
    <source>
        <dbReference type="SAM" id="Phobius"/>
    </source>
</evidence>
<accession>A0A8J5X871</accession>
<keyword evidence="2" id="KW-0812">Transmembrane</keyword>